<organism evidence="2 3">
    <name type="scientific">Hibiscus sabdariffa</name>
    <name type="common">roselle</name>
    <dbReference type="NCBI Taxonomy" id="183260"/>
    <lineage>
        <taxon>Eukaryota</taxon>
        <taxon>Viridiplantae</taxon>
        <taxon>Streptophyta</taxon>
        <taxon>Embryophyta</taxon>
        <taxon>Tracheophyta</taxon>
        <taxon>Spermatophyta</taxon>
        <taxon>Magnoliopsida</taxon>
        <taxon>eudicotyledons</taxon>
        <taxon>Gunneridae</taxon>
        <taxon>Pentapetalae</taxon>
        <taxon>rosids</taxon>
        <taxon>malvids</taxon>
        <taxon>Malvales</taxon>
        <taxon>Malvaceae</taxon>
        <taxon>Malvoideae</taxon>
        <taxon>Hibiscus</taxon>
    </lineage>
</organism>
<evidence type="ECO:0000313" key="3">
    <source>
        <dbReference type="Proteomes" id="UP001472677"/>
    </source>
</evidence>
<proteinExistence type="predicted"/>
<sequence>MVESDCVEAVRIIRGESNALSDHVLVFSIGQLLAREWDIVMRHIARMANSVAGGLARMVHLLSSCSSRSLH</sequence>
<dbReference type="Proteomes" id="UP001472677">
    <property type="component" value="Unassembled WGS sequence"/>
</dbReference>
<dbReference type="InterPro" id="IPR002156">
    <property type="entry name" value="RNaseH_domain"/>
</dbReference>
<accession>A0ABR2AS84</accession>
<evidence type="ECO:0000259" key="1">
    <source>
        <dbReference type="Pfam" id="PF13456"/>
    </source>
</evidence>
<name>A0ABR2AS84_9ROSI</name>
<reference evidence="2 3" key="1">
    <citation type="journal article" date="2024" name="G3 (Bethesda)">
        <title>Genome assembly of Hibiscus sabdariffa L. provides insights into metabolisms of medicinal natural products.</title>
        <authorList>
            <person name="Kim T."/>
        </authorList>
    </citation>
    <scope>NUCLEOTIDE SEQUENCE [LARGE SCALE GENOMIC DNA]</scope>
    <source>
        <strain evidence="2">TK-2024</strain>
        <tissue evidence="2">Old leaves</tissue>
    </source>
</reference>
<dbReference type="Pfam" id="PF13456">
    <property type="entry name" value="RVT_3"/>
    <property type="match status" value="1"/>
</dbReference>
<comment type="caution">
    <text evidence="2">The sequence shown here is derived from an EMBL/GenBank/DDBJ whole genome shotgun (WGS) entry which is preliminary data.</text>
</comment>
<feature type="domain" description="RNase H type-1" evidence="1">
    <location>
        <begin position="2"/>
        <end position="58"/>
    </location>
</feature>
<gene>
    <name evidence="2" type="ORF">V6N12_055329</name>
</gene>
<dbReference type="EMBL" id="JBBPBM010000378">
    <property type="protein sequence ID" value="KAK8496197.1"/>
    <property type="molecule type" value="Genomic_DNA"/>
</dbReference>
<protein>
    <recommendedName>
        <fullName evidence="1">RNase H type-1 domain-containing protein</fullName>
    </recommendedName>
</protein>
<keyword evidence="3" id="KW-1185">Reference proteome</keyword>
<evidence type="ECO:0000313" key="2">
    <source>
        <dbReference type="EMBL" id="KAK8496197.1"/>
    </source>
</evidence>